<dbReference type="GO" id="GO:0034551">
    <property type="term" value="P:mitochondrial respiratory chain complex III assembly"/>
    <property type="evidence" value="ECO:0007669"/>
    <property type="project" value="InterPro"/>
</dbReference>
<evidence type="ECO:0000313" key="8">
    <source>
        <dbReference type="Proteomes" id="UP000597762"/>
    </source>
</evidence>
<dbReference type="GO" id="GO:0005743">
    <property type="term" value="C:mitochondrial inner membrane"/>
    <property type="evidence" value="ECO:0007669"/>
    <property type="project" value="TreeGrafter"/>
</dbReference>
<dbReference type="InterPro" id="IPR040395">
    <property type="entry name" value="TTC19"/>
</dbReference>
<sequence>MRNVGHLWKSYASRGGRFHTRQFLSRRIAFNNVSTNPHLPALCHSRHFRYSRSWQAGGAFLMSLSLFDFWQNKEKATSEDRLKRLVYEAKKAQKDGDLLKSEKFYHEALNLIKQRHQEKEIDDDDHLQARTYIFDCLANLAFSQREFNKAERLYKETIKGCVQAGMHHTGNVIIEISLKLANIYAIQNRPEEAVTGFEFCINAQKEKSESSEEEFDKDTEALLGMSLDSYGRYLLHLGNYNKAEEMLKDSYKIALKCLGENHRQTLVIMINLAVAKIFKKDYSVAEDLLLKAIKVGTEIDAEELPALYCNLGAIYLARQQMTEAYDACVKAMEMAKQYKDNFAVKKAKICLDKVTGSHKEKLKATEQKKS</sequence>
<comment type="similarity">
    <text evidence="2">Belongs to the TTC19 family.</text>
</comment>
<evidence type="ECO:0000256" key="1">
    <source>
        <dbReference type="ARBA" id="ARBA00004173"/>
    </source>
</evidence>
<dbReference type="InterPro" id="IPR011990">
    <property type="entry name" value="TPR-like_helical_dom_sf"/>
</dbReference>
<evidence type="ECO:0000256" key="3">
    <source>
        <dbReference type="ARBA" id="ARBA00022737"/>
    </source>
</evidence>
<dbReference type="Gene3D" id="1.25.40.10">
    <property type="entry name" value="Tetratricopeptide repeat domain"/>
    <property type="match status" value="3"/>
</dbReference>
<proteinExistence type="inferred from homology"/>
<dbReference type="AlphaFoldDB" id="A0A812BPS8"/>
<dbReference type="OrthoDB" id="5986190at2759"/>
<dbReference type="SUPFAM" id="SSF48452">
    <property type="entry name" value="TPR-like"/>
    <property type="match status" value="1"/>
</dbReference>
<dbReference type="InterPro" id="IPR019734">
    <property type="entry name" value="TPR_rpt"/>
</dbReference>
<evidence type="ECO:0000256" key="4">
    <source>
        <dbReference type="ARBA" id="ARBA00022803"/>
    </source>
</evidence>
<keyword evidence="3" id="KW-0677">Repeat</keyword>
<keyword evidence="5" id="KW-0809">Transit peptide</keyword>
<comment type="subcellular location">
    <subcellularLocation>
        <location evidence="1">Mitochondrion</location>
    </subcellularLocation>
</comment>
<evidence type="ECO:0000256" key="2">
    <source>
        <dbReference type="ARBA" id="ARBA00008219"/>
    </source>
</evidence>
<organism evidence="7 8">
    <name type="scientific">Acanthosepion pharaonis</name>
    <name type="common">Pharaoh cuttlefish</name>
    <name type="synonym">Sepia pharaonis</name>
    <dbReference type="NCBI Taxonomy" id="158019"/>
    <lineage>
        <taxon>Eukaryota</taxon>
        <taxon>Metazoa</taxon>
        <taxon>Spiralia</taxon>
        <taxon>Lophotrochozoa</taxon>
        <taxon>Mollusca</taxon>
        <taxon>Cephalopoda</taxon>
        <taxon>Coleoidea</taxon>
        <taxon>Decapodiformes</taxon>
        <taxon>Sepiida</taxon>
        <taxon>Sepiina</taxon>
        <taxon>Sepiidae</taxon>
        <taxon>Acanthosepion</taxon>
    </lineage>
</organism>
<evidence type="ECO:0000256" key="6">
    <source>
        <dbReference type="ARBA" id="ARBA00023128"/>
    </source>
</evidence>
<comment type="caution">
    <text evidence="7">The sequence shown here is derived from an EMBL/GenBank/DDBJ whole genome shotgun (WGS) entry which is preliminary data.</text>
</comment>
<protein>
    <submittedName>
        <fullName evidence="7">TTC19</fullName>
    </submittedName>
</protein>
<gene>
    <name evidence="7" type="ORF">SPHA_24585</name>
</gene>
<dbReference type="EMBL" id="CAHIKZ030000919">
    <property type="protein sequence ID" value="CAE1245071.1"/>
    <property type="molecule type" value="Genomic_DNA"/>
</dbReference>
<evidence type="ECO:0000256" key="5">
    <source>
        <dbReference type="ARBA" id="ARBA00022946"/>
    </source>
</evidence>
<reference evidence="7" key="1">
    <citation type="submission" date="2021-01" db="EMBL/GenBank/DDBJ databases">
        <authorList>
            <person name="Li R."/>
            <person name="Bekaert M."/>
        </authorList>
    </citation>
    <scope>NUCLEOTIDE SEQUENCE</scope>
    <source>
        <strain evidence="7">Farmed</strain>
    </source>
</reference>
<accession>A0A812BPS8</accession>
<evidence type="ECO:0000313" key="7">
    <source>
        <dbReference type="EMBL" id="CAE1245071.1"/>
    </source>
</evidence>
<name>A0A812BPS8_ACAPH</name>
<dbReference type="Pfam" id="PF13424">
    <property type="entry name" value="TPR_12"/>
    <property type="match status" value="1"/>
</dbReference>
<keyword evidence="6" id="KW-0496">Mitochondrion</keyword>
<dbReference type="PANTHER" id="PTHR13143">
    <property type="entry name" value="TETRATRICOPEPTIDE REPEAT PROTEIN 19"/>
    <property type="match status" value="1"/>
</dbReference>
<keyword evidence="8" id="KW-1185">Reference proteome</keyword>
<dbReference type="Proteomes" id="UP000597762">
    <property type="component" value="Unassembled WGS sequence"/>
</dbReference>
<dbReference type="SMART" id="SM00028">
    <property type="entry name" value="TPR"/>
    <property type="match status" value="2"/>
</dbReference>
<dbReference type="PANTHER" id="PTHR13143:SF6">
    <property type="entry name" value="TETRATRICOPEPTIDE REPEAT PROTEIN 19, MITOCHONDRIAL"/>
    <property type="match status" value="1"/>
</dbReference>
<keyword evidence="4" id="KW-0802">TPR repeat</keyword>